<evidence type="ECO:0000256" key="8">
    <source>
        <dbReference type="ARBA" id="ARBA00023136"/>
    </source>
</evidence>
<evidence type="ECO:0000256" key="4">
    <source>
        <dbReference type="ARBA" id="ARBA00022737"/>
    </source>
</evidence>
<comment type="subcellular location">
    <subcellularLocation>
        <location evidence="1">Endomembrane system</location>
        <topology evidence="1">Multi-pass membrane protein</topology>
    </subcellularLocation>
</comment>
<dbReference type="GO" id="GO:0005524">
    <property type="term" value="F:ATP binding"/>
    <property type="evidence" value="ECO:0007669"/>
    <property type="project" value="UniProtKB-KW"/>
</dbReference>
<dbReference type="Proteomes" id="UP001159042">
    <property type="component" value="Unassembled WGS sequence"/>
</dbReference>
<keyword evidence="12" id="KW-1185">Reference proteome</keyword>
<keyword evidence="5" id="KW-0547">Nucleotide-binding</keyword>
<dbReference type="PANTHER" id="PTHR24223">
    <property type="entry name" value="ATP-BINDING CASSETTE SUB-FAMILY C"/>
    <property type="match status" value="1"/>
</dbReference>
<evidence type="ECO:0000259" key="10">
    <source>
        <dbReference type="PROSITE" id="PS50929"/>
    </source>
</evidence>
<evidence type="ECO:0000256" key="5">
    <source>
        <dbReference type="ARBA" id="ARBA00022741"/>
    </source>
</evidence>
<feature type="non-terminal residue" evidence="11">
    <location>
        <position position="250"/>
    </location>
</feature>
<accession>A0AAV8VX38</accession>
<dbReference type="GO" id="GO:0012505">
    <property type="term" value="C:endomembrane system"/>
    <property type="evidence" value="ECO:0007669"/>
    <property type="project" value="UniProtKB-SubCell"/>
</dbReference>
<dbReference type="InterPro" id="IPR036640">
    <property type="entry name" value="ABC1_TM_sf"/>
</dbReference>
<gene>
    <name evidence="11" type="ORF">NQ315_013034</name>
</gene>
<dbReference type="AlphaFoldDB" id="A0AAV8VX38"/>
<name>A0AAV8VX38_9CUCU</name>
<evidence type="ECO:0000313" key="11">
    <source>
        <dbReference type="EMBL" id="KAJ8918530.1"/>
    </source>
</evidence>
<keyword evidence="8 9" id="KW-0472">Membrane</keyword>
<dbReference type="Pfam" id="PF00664">
    <property type="entry name" value="ABC_membrane"/>
    <property type="match status" value="1"/>
</dbReference>
<evidence type="ECO:0000256" key="3">
    <source>
        <dbReference type="ARBA" id="ARBA00022692"/>
    </source>
</evidence>
<feature type="transmembrane region" description="Helical" evidence="9">
    <location>
        <begin position="211"/>
        <end position="232"/>
    </location>
</feature>
<keyword evidence="7 9" id="KW-1133">Transmembrane helix</keyword>
<feature type="domain" description="ABC transmembrane type-1" evidence="10">
    <location>
        <begin position="60"/>
        <end position="250"/>
    </location>
</feature>
<dbReference type="PROSITE" id="PS50929">
    <property type="entry name" value="ABC_TM1F"/>
    <property type="match status" value="1"/>
</dbReference>
<dbReference type="InterPro" id="IPR011527">
    <property type="entry name" value="ABC1_TM_dom"/>
</dbReference>
<evidence type="ECO:0000313" key="12">
    <source>
        <dbReference type="Proteomes" id="UP001159042"/>
    </source>
</evidence>
<dbReference type="GO" id="GO:0016020">
    <property type="term" value="C:membrane"/>
    <property type="evidence" value="ECO:0007669"/>
    <property type="project" value="InterPro"/>
</dbReference>
<organism evidence="11 12">
    <name type="scientific">Exocentrus adspersus</name>
    <dbReference type="NCBI Taxonomy" id="1586481"/>
    <lineage>
        <taxon>Eukaryota</taxon>
        <taxon>Metazoa</taxon>
        <taxon>Ecdysozoa</taxon>
        <taxon>Arthropoda</taxon>
        <taxon>Hexapoda</taxon>
        <taxon>Insecta</taxon>
        <taxon>Pterygota</taxon>
        <taxon>Neoptera</taxon>
        <taxon>Endopterygota</taxon>
        <taxon>Coleoptera</taxon>
        <taxon>Polyphaga</taxon>
        <taxon>Cucujiformia</taxon>
        <taxon>Chrysomeloidea</taxon>
        <taxon>Cerambycidae</taxon>
        <taxon>Lamiinae</taxon>
        <taxon>Acanthocinini</taxon>
        <taxon>Exocentrus</taxon>
    </lineage>
</organism>
<evidence type="ECO:0000256" key="6">
    <source>
        <dbReference type="ARBA" id="ARBA00022840"/>
    </source>
</evidence>
<keyword evidence="6" id="KW-0067">ATP-binding</keyword>
<evidence type="ECO:0000256" key="1">
    <source>
        <dbReference type="ARBA" id="ARBA00004127"/>
    </source>
</evidence>
<feature type="transmembrane region" description="Helical" evidence="9">
    <location>
        <begin position="126"/>
        <end position="146"/>
    </location>
</feature>
<dbReference type="PANTHER" id="PTHR24223:SF443">
    <property type="entry name" value="MULTIDRUG-RESISTANCE LIKE PROTEIN 1, ISOFORM I"/>
    <property type="match status" value="1"/>
</dbReference>
<keyword evidence="2" id="KW-0813">Transport</keyword>
<dbReference type="GO" id="GO:0140359">
    <property type="term" value="F:ABC-type transporter activity"/>
    <property type="evidence" value="ECO:0007669"/>
    <property type="project" value="InterPro"/>
</dbReference>
<dbReference type="Gene3D" id="1.20.1560.10">
    <property type="entry name" value="ABC transporter type 1, transmembrane domain"/>
    <property type="match status" value="1"/>
</dbReference>
<dbReference type="InterPro" id="IPR050173">
    <property type="entry name" value="ABC_transporter_C-like"/>
</dbReference>
<evidence type="ECO:0000256" key="7">
    <source>
        <dbReference type="ARBA" id="ARBA00022989"/>
    </source>
</evidence>
<comment type="caution">
    <text evidence="11">The sequence shown here is derived from an EMBL/GenBank/DDBJ whole genome shotgun (WGS) entry which is preliminary data.</text>
</comment>
<dbReference type="FunFam" id="1.20.1560.10:FF:000013">
    <property type="entry name" value="ABC transporter C family member 2"/>
    <property type="match status" value="1"/>
</dbReference>
<reference evidence="11 12" key="1">
    <citation type="journal article" date="2023" name="Insect Mol. Biol.">
        <title>Genome sequencing provides insights into the evolution of gene families encoding plant cell wall-degrading enzymes in longhorned beetles.</title>
        <authorList>
            <person name="Shin N.R."/>
            <person name="Okamura Y."/>
            <person name="Kirsch R."/>
            <person name="Pauchet Y."/>
        </authorList>
    </citation>
    <scope>NUCLEOTIDE SEQUENCE [LARGE SCALE GENOMIC DNA]</scope>
    <source>
        <strain evidence="11">EAD_L_NR</strain>
    </source>
</reference>
<keyword evidence="3 9" id="KW-0812">Transmembrane</keyword>
<protein>
    <recommendedName>
        <fullName evidence="10">ABC transmembrane type-1 domain-containing protein</fullName>
    </recommendedName>
</protein>
<dbReference type="EMBL" id="JANEYG010000024">
    <property type="protein sequence ID" value="KAJ8918530.1"/>
    <property type="molecule type" value="Genomic_DNA"/>
</dbReference>
<evidence type="ECO:0000256" key="9">
    <source>
        <dbReference type="SAM" id="Phobius"/>
    </source>
</evidence>
<evidence type="ECO:0000256" key="2">
    <source>
        <dbReference type="ARBA" id="ARBA00022448"/>
    </source>
</evidence>
<dbReference type="CDD" id="cd18603">
    <property type="entry name" value="ABC_6TM_MRP1_2_3_6_D2_like"/>
    <property type="match status" value="1"/>
</dbReference>
<proteinExistence type="predicted"/>
<sequence length="250" mass="28237">MKDGEVSERGTYQELLDKKGAFAEFLLQHITEEVDSSDAVSSVFSDLTPQLGCLAAAIYLHDLLLSGVLRSPMLFFDTTPLGRVLSRFSKDMEVVDANMPWYVSDGLYCFFEVIGTVVVISYTTPLFTSVIIPISLLYYFIQRFYVATSRQLKRLESVTRSPIYSHFGETVTGVQAIRAYGQQERFMHESENKVDTNQVCYYPSIISNRWLAIRLEMIGNLIILFASLFAVLGREQDPSLVGLSVTYSLQ</sequence>
<keyword evidence="4" id="KW-0677">Repeat</keyword>
<dbReference type="SUPFAM" id="SSF90123">
    <property type="entry name" value="ABC transporter transmembrane region"/>
    <property type="match status" value="1"/>
</dbReference>